<accession>M3FXS5</accession>
<sequence length="72" mass="7667">MSGQEGLEGQDFRSESGERWTASAAGSAPEFAHFAGQRRDDCSIRTPGAMIRCICPVAAHCDAFLPAYCSGQ</sequence>
<evidence type="ECO:0000313" key="3">
    <source>
        <dbReference type="Proteomes" id="UP000030760"/>
    </source>
</evidence>
<organism evidence="2 3">
    <name type="scientific">Streptomyces bottropensis ATCC 25435</name>
    <dbReference type="NCBI Taxonomy" id="1054862"/>
    <lineage>
        <taxon>Bacteria</taxon>
        <taxon>Bacillati</taxon>
        <taxon>Actinomycetota</taxon>
        <taxon>Actinomycetes</taxon>
        <taxon>Kitasatosporales</taxon>
        <taxon>Streptomycetaceae</taxon>
        <taxon>Streptomyces</taxon>
    </lineage>
</organism>
<dbReference type="EMBL" id="KB405058">
    <property type="protein sequence ID" value="EMF57054.1"/>
    <property type="molecule type" value="Genomic_DNA"/>
</dbReference>
<gene>
    <name evidence="2" type="ORF">SBD_1590</name>
</gene>
<reference evidence="3" key="1">
    <citation type="journal article" date="2013" name="Genome Announc.">
        <title>Draft Genome Sequence of Streptomyces bottropensis ATCC 25435, a Bottromycin-Producing Actinomycete.</title>
        <authorList>
            <person name="Zhang H."/>
            <person name="Zhou W."/>
            <person name="Zhuang Y."/>
            <person name="Liang X."/>
            <person name="Liu T."/>
        </authorList>
    </citation>
    <scope>NUCLEOTIDE SEQUENCE [LARGE SCALE GENOMIC DNA]</scope>
    <source>
        <strain evidence="3">ATCC 25435</strain>
    </source>
</reference>
<evidence type="ECO:0000313" key="2">
    <source>
        <dbReference type="EMBL" id="EMF57054.1"/>
    </source>
</evidence>
<feature type="region of interest" description="Disordered" evidence="1">
    <location>
        <begin position="1"/>
        <end position="24"/>
    </location>
</feature>
<protein>
    <submittedName>
        <fullName evidence="2">Uncharacterized protein</fullName>
    </submittedName>
</protein>
<dbReference type="AlphaFoldDB" id="M3FXS5"/>
<name>M3FXS5_9ACTN</name>
<proteinExistence type="predicted"/>
<dbReference type="Proteomes" id="UP000030760">
    <property type="component" value="Unassembled WGS sequence"/>
</dbReference>
<evidence type="ECO:0000256" key="1">
    <source>
        <dbReference type="SAM" id="MobiDB-lite"/>
    </source>
</evidence>